<gene>
    <name evidence="1" type="ORF">Ae201684_010972</name>
</gene>
<sequence length="196" mass="22340">MERTLVVLHVEDTQVERFRQRISCMEGVDIVLVDTPLLFVHCKSRDALTMASFGHRIAPHRVYQVHGQCNDPEWIAQSAIVPRHGVFRVVAYPNHLQRQVVDLLRDSGLQVHPTEYSHELHVVSTRSLPQFFFGVVETQRKLAVETTRKVHVPCRAYFKLQEALNDICPLPPHTRALDIGASPVSCVRSQGWSDFA</sequence>
<evidence type="ECO:0000313" key="1">
    <source>
        <dbReference type="EMBL" id="KAF0731874.1"/>
    </source>
</evidence>
<evidence type="ECO:0000313" key="2">
    <source>
        <dbReference type="Proteomes" id="UP000481153"/>
    </source>
</evidence>
<comment type="caution">
    <text evidence="1">The sequence shown here is derived from an EMBL/GenBank/DDBJ whole genome shotgun (WGS) entry which is preliminary data.</text>
</comment>
<organism evidence="1 2">
    <name type="scientific">Aphanomyces euteiches</name>
    <dbReference type="NCBI Taxonomy" id="100861"/>
    <lineage>
        <taxon>Eukaryota</taxon>
        <taxon>Sar</taxon>
        <taxon>Stramenopiles</taxon>
        <taxon>Oomycota</taxon>
        <taxon>Saprolegniomycetes</taxon>
        <taxon>Saprolegniales</taxon>
        <taxon>Verrucalvaceae</taxon>
        <taxon>Aphanomyces</taxon>
    </lineage>
</organism>
<name>A0A6G0WWL5_9STRA</name>
<reference evidence="1 2" key="1">
    <citation type="submission" date="2019-07" db="EMBL/GenBank/DDBJ databases">
        <title>Genomics analysis of Aphanomyces spp. identifies a new class of oomycete effector associated with host adaptation.</title>
        <authorList>
            <person name="Gaulin E."/>
        </authorList>
    </citation>
    <scope>NUCLEOTIDE SEQUENCE [LARGE SCALE GENOMIC DNA]</scope>
    <source>
        <strain evidence="1 2">ATCC 201684</strain>
    </source>
</reference>
<protein>
    <submittedName>
        <fullName evidence="1">Uncharacterized protein</fullName>
    </submittedName>
</protein>
<dbReference type="VEuPathDB" id="FungiDB:AeMF1_013958"/>
<proteinExistence type="predicted"/>
<accession>A0A6G0WWL5</accession>
<dbReference type="Gene3D" id="3.40.50.150">
    <property type="entry name" value="Vaccinia Virus protein VP39"/>
    <property type="match status" value="1"/>
</dbReference>
<keyword evidence="2" id="KW-1185">Reference proteome</keyword>
<dbReference type="EMBL" id="VJMJ01000139">
    <property type="protein sequence ID" value="KAF0731874.1"/>
    <property type="molecule type" value="Genomic_DNA"/>
</dbReference>
<dbReference type="Proteomes" id="UP000481153">
    <property type="component" value="Unassembled WGS sequence"/>
</dbReference>
<dbReference type="AlphaFoldDB" id="A0A6G0WWL5"/>
<dbReference type="InterPro" id="IPR029063">
    <property type="entry name" value="SAM-dependent_MTases_sf"/>
</dbReference>